<dbReference type="CDD" id="cd06170">
    <property type="entry name" value="LuxR_C_like"/>
    <property type="match status" value="1"/>
</dbReference>
<dbReference type="CDD" id="cd17535">
    <property type="entry name" value="REC_NarL-like"/>
    <property type="match status" value="1"/>
</dbReference>
<dbReference type="Gene3D" id="3.40.50.2300">
    <property type="match status" value="1"/>
</dbReference>
<dbReference type="GO" id="GO:0003677">
    <property type="term" value="F:DNA binding"/>
    <property type="evidence" value="ECO:0007669"/>
    <property type="project" value="UniProtKB-KW"/>
</dbReference>
<organism evidence="5">
    <name type="scientific">mine drainage metagenome</name>
    <dbReference type="NCBI Taxonomy" id="410659"/>
    <lineage>
        <taxon>unclassified sequences</taxon>
        <taxon>metagenomes</taxon>
        <taxon>ecological metagenomes</taxon>
    </lineage>
</organism>
<dbReference type="PRINTS" id="PR00038">
    <property type="entry name" value="HTHLUXR"/>
</dbReference>
<comment type="caution">
    <text evidence="5">The sequence shown here is derived from an EMBL/GenBank/DDBJ whole genome shotgun (WGS) entry which is preliminary data.</text>
</comment>
<evidence type="ECO:0000256" key="2">
    <source>
        <dbReference type="ARBA" id="ARBA00023125"/>
    </source>
</evidence>
<dbReference type="SMART" id="SM00421">
    <property type="entry name" value="HTH_LUXR"/>
    <property type="match status" value="1"/>
</dbReference>
<dbReference type="AlphaFoldDB" id="A0A1J5RRT1"/>
<keyword evidence="1" id="KW-0597">Phosphoprotein</keyword>
<dbReference type="InterPro" id="IPR001789">
    <property type="entry name" value="Sig_transdc_resp-reg_receiver"/>
</dbReference>
<accession>A0A1J5RRT1</accession>
<dbReference type="Pfam" id="PF00072">
    <property type="entry name" value="Response_reg"/>
    <property type="match status" value="1"/>
</dbReference>
<dbReference type="PROSITE" id="PS50110">
    <property type="entry name" value="RESPONSE_REGULATORY"/>
    <property type="match status" value="1"/>
</dbReference>
<dbReference type="PANTHER" id="PTHR45566:SF1">
    <property type="entry name" value="HTH-TYPE TRANSCRIPTIONAL REGULATOR YHJB-RELATED"/>
    <property type="match status" value="1"/>
</dbReference>
<dbReference type="Pfam" id="PF00196">
    <property type="entry name" value="GerE"/>
    <property type="match status" value="1"/>
</dbReference>
<dbReference type="EMBL" id="MLJW01000120">
    <property type="protein sequence ID" value="OIQ98354.1"/>
    <property type="molecule type" value="Genomic_DNA"/>
</dbReference>
<dbReference type="PANTHER" id="PTHR45566">
    <property type="entry name" value="HTH-TYPE TRANSCRIPTIONAL REGULATOR YHJB-RELATED"/>
    <property type="match status" value="1"/>
</dbReference>
<dbReference type="InterPro" id="IPR051015">
    <property type="entry name" value="EvgA-like"/>
</dbReference>
<name>A0A1J5RRT1_9ZZZZ</name>
<reference evidence="5" key="1">
    <citation type="submission" date="2016-10" db="EMBL/GenBank/DDBJ databases">
        <title>Sequence of Gallionella enrichment culture.</title>
        <authorList>
            <person name="Poehlein A."/>
            <person name="Muehling M."/>
            <person name="Daniel R."/>
        </authorList>
    </citation>
    <scope>NUCLEOTIDE SEQUENCE</scope>
</reference>
<sequence length="219" mass="23123">MRTCLIVDDHPLFREALAATVRSAYPEARVEEAAALADALARLNQAAGRMDLLLLDLSLPGVSGFDGLAALRGRFPDLAILVVSSFDSDKVVHEALAHKANGFVSKAAGREDLCAAITRVLAGEVAMPASYAGSREAFQSADSVLAARLADLTPQQLRVLAKVRQGKLNKQIAYELGVGEQTVKAHVSEILHKLKVASRTQLVIETASATAGMLPDGGI</sequence>
<dbReference type="GO" id="GO:0000160">
    <property type="term" value="P:phosphorelay signal transduction system"/>
    <property type="evidence" value="ECO:0007669"/>
    <property type="project" value="InterPro"/>
</dbReference>
<feature type="domain" description="Response regulatory" evidence="4">
    <location>
        <begin position="3"/>
        <end position="121"/>
    </location>
</feature>
<dbReference type="InterPro" id="IPR011006">
    <property type="entry name" value="CheY-like_superfamily"/>
</dbReference>
<dbReference type="SMART" id="SM00448">
    <property type="entry name" value="REC"/>
    <property type="match status" value="1"/>
</dbReference>
<dbReference type="InterPro" id="IPR016032">
    <property type="entry name" value="Sig_transdc_resp-reg_C-effctor"/>
</dbReference>
<dbReference type="InterPro" id="IPR058245">
    <property type="entry name" value="NreC/VraR/RcsB-like_REC"/>
</dbReference>
<proteinExistence type="predicted"/>
<dbReference type="PROSITE" id="PS50043">
    <property type="entry name" value="HTH_LUXR_2"/>
    <property type="match status" value="1"/>
</dbReference>
<evidence type="ECO:0000256" key="1">
    <source>
        <dbReference type="ARBA" id="ARBA00022553"/>
    </source>
</evidence>
<dbReference type="InterPro" id="IPR000792">
    <property type="entry name" value="Tscrpt_reg_LuxR_C"/>
</dbReference>
<dbReference type="SUPFAM" id="SSF52172">
    <property type="entry name" value="CheY-like"/>
    <property type="match status" value="1"/>
</dbReference>
<dbReference type="GO" id="GO:0006355">
    <property type="term" value="P:regulation of DNA-templated transcription"/>
    <property type="evidence" value="ECO:0007669"/>
    <property type="project" value="InterPro"/>
</dbReference>
<protein>
    <submittedName>
        <fullName evidence="5">Transcriptional regulatory protein DevR (DosR)</fullName>
    </submittedName>
</protein>
<evidence type="ECO:0000259" key="3">
    <source>
        <dbReference type="PROSITE" id="PS50043"/>
    </source>
</evidence>
<evidence type="ECO:0000259" key="4">
    <source>
        <dbReference type="PROSITE" id="PS50110"/>
    </source>
</evidence>
<gene>
    <name evidence="5" type="primary">devR_2</name>
    <name evidence="5" type="ORF">GALL_196320</name>
</gene>
<evidence type="ECO:0000313" key="5">
    <source>
        <dbReference type="EMBL" id="OIQ98354.1"/>
    </source>
</evidence>
<dbReference type="SUPFAM" id="SSF46894">
    <property type="entry name" value="C-terminal effector domain of the bipartite response regulators"/>
    <property type="match status" value="1"/>
</dbReference>
<keyword evidence="2" id="KW-0238">DNA-binding</keyword>
<feature type="domain" description="HTH luxR-type" evidence="3">
    <location>
        <begin position="145"/>
        <end position="210"/>
    </location>
</feature>